<evidence type="ECO:0000313" key="2">
    <source>
        <dbReference type="Proteomes" id="UP000010408"/>
    </source>
</evidence>
<proteinExistence type="predicted"/>
<protein>
    <submittedName>
        <fullName evidence="1">Uncharacterized protein</fullName>
    </submittedName>
</protein>
<accession>L1NI64</accession>
<dbReference type="RefSeq" id="WP_005468350.1">
    <property type="nucleotide sequence ID" value="NZ_KB291039.1"/>
</dbReference>
<organism evidence="1 2">
    <name type="scientific">Porphyromonas catoniae F0037</name>
    <dbReference type="NCBI Taxonomy" id="1127696"/>
    <lineage>
        <taxon>Bacteria</taxon>
        <taxon>Pseudomonadati</taxon>
        <taxon>Bacteroidota</taxon>
        <taxon>Bacteroidia</taxon>
        <taxon>Bacteroidales</taxon>
        <taxon>Porphyromonadaceae</taxon>
        <taxon>Porphyromonas</taxon>
    </lineage>
</organism>
<dbReference type="AlphaFoldDB" id="L1NI64"/>
<sequence length="41" mass="4598">MEKEIYQQPQAELIHINHPLSLLLDLSADGNLGDFEDGGEF</sequence>
<dbReference type="EMBL" id="AMEQ01000008">
    <property type="protein sequence ID" value="EKY02877.1"/>
    <property type="molecule type" value="Genomic_DNA"/>
</dbReference>
<evidence type="ECO:0000313" key="1">
    <source>
        <dbReference type="EMBL" id="EKY02877.1"/>
    </source>
</evidence>
<comment type="caution">
    <text evidence="1">The sequence shown here is derived from an EMBL/GenBank/DDBJ whole genome shotgun (WGS) entry which is preliminary data.</text>
</comment>
<dbReference type="HOGENOM" id="CLU_216895_0_0_10"/>
<dbReference type="PATRIC" id="fig|1127696.3.peg.184"/>
<gene>
    <name evidence="1" type="ORF">HMPREF9134_00222</name>
</gene>
<dbReference type="Proteomes" id="UP000010408">
    <property type="component" value="Unassembled WGS sequence"/>
</dbReference>
<name>L1NI64_9PORP</name>
<reference evidence="1 2" key="1">
    <citation type="submission" date="2012-05" db="EMBL/GenBank/DDBJ databases">
        <authorList>
            <person name="Weinstock G."/>
            <person name="Sodergren E."/>
            <person name="Lobos E.A."/>
            <person name="Fulton L."/>
            <person name="Fulton R."/>
            <person name="Courtney L."/>
            <person name="Fronick C."/>
            <person name="O'Laughlin M."/>
            <person name="Godfrey J."/>
            <person name="Wilson R.M."/>
            <person name="Miner T."/>
            <person name="Farmer C."/>
            <person name="Delehaunty K."/>
            <person name="Cordes M."/>
            <person name="Minx P."/>
            <person name="Tomlinson C."/>
            <person name="Chen J."/>
            <person name="Wollam A."/>
            <person name="Pepin K.H."/>
            <person name="Bhonagiri V."/>
            <person name="Zhang X."/>
            <person name="Suruliraj S."/>
            <person name="Warren W."/>
            <person name="Mitreva M."/>
            <person name="Mardis E.R."/>
            <person name="Wilson R.K."/>
        </authorList>
    </citation>
    <scope>NUCLEOTIDE SEQUENCE [LARGE SCALE GENOMIC DNA]</scope>
    <source>
        <strain evidence="1 2">F0037</strain>
    </source>
</reference>